<evidence type="ECO:0000256" key="1">
    <source>
        <dbReference type="ARBA" id="ARBA00022649"/>
    </source>
</evidence>
<dbReference type="EMBL" id="UXEP01000054">
    <property type="protein sequence ID" value="VDC43686.1"/>
    <property type="molecule type" value="Genomic_DNA"/>
</dbReference>
<keyword evidence="6" id="KW-1185">Reference proteome</keyword>
<keyword evidence="3" id="KW-0378">Hydrolase</keyword>
<dbReference type="Proteomes" id="UP000280759">
    <property type="component" value="Unassembled WGS sequence"/>
</dbReference>
<dbReference type="Pfam" id="PF01934">
    <property type="entry name" value="HepT-like"/>
    <property type="match status" value="1"/>
</dbReference>
<dbReference type="GO" id="GO:0016787">
    <property type="term" value="F:hydrolase activity"/>
    <property type="evidence" value="ECO:0007669"/>
    <property type="project" value="UniProtKB-KW"/>
</dbReference>
<dbReference type="Proteomes" id="UP001186118">
    <property type="component" value="Unassembled WGS sequence"/>
</dbReference>
<name>A0A3P5Y291_STRCB</name>
<sequence length="126" mass="14757">MRKEQLEKDYLYLKEMIYYAEKALEVIPKANKFGIPLDDDMVIASLTMMIGQVGEQLDSQKLSEEFKEKYSSVVDWKLVKGFRNLAYHHYGRIDGFQVINIVKRAIPELLDGLFVIRRQVEQQLAE</sequence>
<evidence type="ECO:0000313" key="4">
    <source>
        <dbReference type="EMBL" id="MDV5976580.1"/>
    </source>
</evidence>
<dbReference type="GO" id="GO:0110001">
    <property type="term" value="C:toxin-antitoxin complex"/>
    <property type="evidence" value="ECO:0007669"/>
    <property type="project" value="InterPro"/>
</dbReference>
<evidence type="ECO:0000313" key="5">
    <source>
        <dbReference type="EMBL" id="VDC43686.1"/>
    </source>
</evidence>
<dbReference type="InterPro" id="IPR008201">
    <property type="entry name" value="HepT-like"/>
</dbReference>
<protein>
    <submittedName>
        <fullName evidence="4">DUF86 domain-containing protein</fullName>
    </submittedName>
</protein>
<gene>
    <name evidence="5" type="ORF">FMV2238Y02_22010</name>
    <name evidence="4" type="ORF">KB584_03740</name>
</gene>
<reference evidence="5 6" key="1">
    <citation type="submission" date="2018-10" db="EMBL/GenBank/DDBJ databases">
        <authorList>
            <consortium name="Molecular Microbiology and Infection Unit (UMMI)"/>
            <person name="Machado M."/>
        </authorList>
    </citation>
    <scope>NUCLEOTIDE SEQUENCE [LARGE SCALE GENOMIC DNA]</scope>
    <source>
        <strain evidence="5">FMV2238.02</strain>
    </source>
</reference>
<evidence type="ECO:0000313" key="6">
    <source>
        <dbReference type="Proteomes" id="UP000280759"/>
    </source>
</evidence>
<proteinExistence type="predicted"/>
<dbReference type="RefSeq" id="WP_125074934.1">
    <property type="nucleotide sequence ID" value="NZ_BJOW01000005.1"/>
</dbReference>
<dbReference type="GO" id="GO:0004540">
    <property type="term" value="F:RNA nuclease activity"/>
    <property type="evidence" value="ECO:0007669"/>
    <property type="project" value="InterPro"/>
</dbReference>
<organism evidence="5 6">
    <name type="scientific">Streptococcus canis</name>
    <dbReference type="NCBI Taxonomy" id="1329"/>
    <lineage>
        <taxon>Bacteria</taxon>
        <taxon>Bacillati</taxon>
        <taxon>Bacillota</taxon>
        <taxon>Bacilli</taxon>
        <taxon>Lactobacillales</taxon>
        <taxon>Streptococcaceae</taxon>
        <taxon>Streptococcus</taxon>
    </lineage>
</organism>
<evidence type="ECO:0000256" key="2">
    <source>
        <dbReference type="ARBA" id="ARBA00022722"/>
    </source>
</evidence>
<keyword evidence="2" id="KW-0540">Nuclease</keyword>
<evidence type="ECO:0000256" key="3">
    <source>
        <dbReference type="ARBA" id="ARBA00022801"/>
    </source>
</evidence>
<reference evidence="4" key="2">
    <citation type="submission" date="2021-04" db="EMBL/GenBank/DDBJ databases">
        <title>Draft genomes of 20 S. canis strains.</title>
        <authorList>
            <person name="Pagnossin D."/>
            <person name="Weir W."/>
            <person name="Smith A."/>
            <person name="Ure R."/>
            <person name="Oravcova K."/>
        </authorList>
    </citation>
    <scope>NUCLEOTIDE SEQUENCE</scope>
    <source>
        <strain evidence="4">284</strain>
    </source>
</reference>
<dbReference type="AlphaFoldDB" id="A0A3P5Y291"/>
<accession>A0A3P5Y291</accession>
<dbReference type="EMBL" id="JAGQEX010000006">
    <property type="protein sequence ID" value="MDV5976580.1"/>
    <property type="molecule type" value="Genomic_DNA"/>
</dbReference>
<keyword evidence="1" id="KW-1277">Toxin-antitoxin system</keyword>